<dbReference type="Pfam" id="PF01381">
    <property type="entry name" value="HTH_3"/>
    <property type="match status" value="1"/>
</dbReference>
<proteinExistence type="predicted"/>
<dbReference type="GO" id="GO:0003677">
    <property type="term" value="F:DNA binding"/>
    <property type="evidence" value="ECO:0007669"/>
    <property type="project" value="UniProtKB-KW"/>
</dbReference>
<feature type="transmembrane region" description="Helical" evidence="2">
    <location>
        <begin position="102"/>
        <end position="123"/>
    </location>
</feature>
<accession>A0A8J6M561</accession>
<dbReference type="PANTHER" id="PTHR46558">
    <property type="entry name" value="TRACRIPTIONAL REGULATORY PROTEIN-RELATED-RELATED"/>
    <property type="match status" value="1"/>
</dbReference>
<evidence type="ECO:0000259" key="3">
    <source>
        <dbReference type="PROSITE" id="PS50943"/>
    </source>
</evidence>
<keyword evidence="5" id="KW-1185">Reference proteome</keyword>
<keyword evidence="1" id="KW-0238">DNA-binding</keyword>
<feature type="domain" description="HTH cro/C1-type" evidence="3">
    <location>
        <begin position="10"/>
        <end position="64"/>
    </location>
</feature>
<dbReference type="InterPro" id="IPR001387">
    <property type="entry name" value="Cro/C1-type_HTH"/>
</dbReference>
<evidence type="ECO:0000313" key="4">
    <source>
        <dbReference type="EMBL" id="MBC5718128.1"/>
    </source>
</evidence>
<name>A0A8J6M561_9FIRM</name>
<feature type="transmembrane region" description="Helical" evidence="2">
    <location>
        <begin position="203"/>
        <end position="224"/>
    </location>
</feature>
<dbReference type="PANTHER" id="PTHR46558:SF4">
    <property type="entry name" value="DNA-BIDING PHAGE PROTEIN"/>
    <property type="match status" value="1"/>
</dbReference>
<keyword evidence="2" id="KW-1133">Transmembrane helix</keyword>
<dbReference type="EMBL" id="JACOPN010000010">
    <property type="protein sequence ID" value="MBC5718128.1"/>
    <property type="molecule type" value="Genomic_DNA"/>
</dbReference>
<dbReference type="Proteomes" id="UP000602260">
    <property type="component" value="Unassembled WGS sequence"/>
</dbReference>
<evidence type="ECO:0000256" key="2">
    <source>
        <dbReference type="SAM" id="Phobius"/>
    </source>
</evidence>
<dbReference type="SMART" id="SM00530">
    <property type="entry name" value="HTH_XRE"/>
    <property type="match status" value="1"/>
</dbReference>
<dbReference type="SUPFAM" id="SSF47413">
    <property type="entry name" value="lambda repressor-like DNA-binding domains"/>
    <property type="match status" value="1"/>
</dbReference>
<reference evidence="4" key="1">
    <citation type="submission" date="2020-08" db="EMBL/GenBank/DDBJ databases">
        <title>Genome public.</title>
        <authorList>
            <person name="Liu C."/>
            <person name="Sun Q."/>
        </authorList>
    </citation>
    <scope>NUCLEOTIDE SEQUENCE</scope>
    <source>
        <strain evidence="4">BX5</strain>
    </source>
</reference>
<dbReference type="PROSITE" id="PS50943">
    <property type="entry name" value="HTH_CROC1"/>
    <property type="match status" value="1"/>
</dbReference>
<evidence type="ECO:0000313" key="5">
    <source>
        <dbReference type="Proteomes" id="UP000602260"/>
    </source>
</evidence>
<feature type="transmembrane region" description="Helical" evidence="2">
    <location>
        <begin position="160"/>
        <end position="179"/>
    </location>
</feature>
<dbReference type="Gene3D" id="1.10.260.40">
    <property type="entry name" value="lambda repressor-like DNA-binding domains"/>
    <property type="match status" value="1"/>
</dbReference>
<keyword evidence="2" id="KW-0812">Transmembrane</keyword>
<keyword evidence="2" id="KW-0472">Membrane</keyword>
<sequence>MDQNKIGEFIAQCRKEHNMTQMQFAEKLGVTNKAVSKWETGKCLPDAALFDDICMLLNITLNELFAGERIAPENIEKKSEENLIGIATELQKKDHKIVLLKYFTAIIALVASATSISVGGISFEGTPVFSNLLLTILVICTWGALMYFTQKDRCTQRVALIINMVLGGVSLIAFVLSFWDVNSQVVLWIGFPCEILFYGFKLFWDWICIYFVVTVLAIVGIEYSKRNLSEQSTK</sequence>
<dbReference type="AlphaFoldDB" id="A0A8J6M561"/>
<dbReference type="InterPro" id="IPR010982">
    <property type="entry name" value="Lambda_DNA-bd_dom_sf"/>
</dbReference>
<evidence type="ECO:0000256" key="1">
    <source>
        <dbReference type="ARBA" id="ARBA00023125"/>
    </source>
</evidence>
<dbReference type="RefSeq" id="WP_186879211.1">
    <property type="nucleotide sequence ID" value="NZ_JACOPN010000010.1"/>
</dbReference>
<comment type="caution">
    <text evidence="4">The sequence shown here is derived from an EMBL/GenBank/DDBJ whole genome shotgun (WGS) entry which is preliminary data.</text>
</comment>
<gene>
    <name evidence="4" type="ORF">H8S55_12535</name>
</gene>
<protein>
    <submittedName>
        <fullName evidence="4">Helix-turn-helix transcriptional regulator</fullName>
    </submittedName>
</protein>
<dbReference type="CDD" id="cd00093">
    <property type="entry name" value="HTH_XRE"/>
    <property type="match status" value="1"/>
</dbReference>
<organism evidence="4 5">
    <name type="scientific">Flintibacter faecis</name>
    <dbReference type="NCBI Taxonomy" id="2763047"/>
    <lineage>
        <taxon>Bacteria</taxon>
        <taxon>Bacillati</taxon>
        <taxon>Bacillota</taxon>
        <taxon>Clostridia</taxon>
        <taxon>Eubacteriales</taxon>
        <taxon>Flintibacter</taxon>
    </lineage>
</organism>
<feature type="transmembrane region" description="Helical" evidence="2">
    <location>
        <begin position="129"/>
        <end position="148"/>
    </location>
</feature>